<organism evidence="4 5">
    <name type="scientific">Amycolatopsis methanolica 239</name>
    <dbReference type="NCBI Taxonomy" id="1068978"/>
    <lineage>
        <taxon>Bacteria</taxon>
        <taxon>Bacillati</taxon>
        <taxon>Actinomycetota</taxon>
        <taxon>Actinomycetes</taxon>
        <taxon>Pseudonocardiales</taxon>
        <taxon>Pseudonocardiaceae</taxon>
        <taxon>Amycolatopsis</taxon>
        <taxon>Amycolatopsis methanolica group</taxon>
    </lineage>
</organism>
<dbReference type="EMBL" id="CP009110">
    <property type="protein sequence ID" value="AIJ21946.1"/>
    <property type="molecule type" value="Genomic_DNA"/>
</dbReference>
<dbReference type="Pfam" id="PF07883">
    <property type="entry name" value="Cupin_2"/>
    <property type="match status" value="1"/>
</dbReference>
<keyword evidence="1" id="KW-0223">Dioxygenase</keyword>
<dbReference type="InterPro" id="IPR011051">
    <property type="entry name" value="RmlC_Cupin_sf"/>
</dbReference>
<evidence type="ECO:0000313" key="5">
    <source>
        <dbReference type="Proteomes" id="UP000062973"/>
    </source>
</evidence>
<dbReference type="STRING" id="1068978.AMETH_1854"/>
<dbReference type="OrthoDB" id="285029at2"/>
<dbReference type="PANTHER" id="PTHR41517">
    <property type="entry name" value="1,2-DIOXYGENASE PROTEIN-RELATED"/>
    <property type="match status" value="1"/>
</dbReference>
<evidence type="ECO:0000259" key="3">
    <source>
        <dbReference type="Pfam" id="PF07883"/>
    </source>
</evidence>
<keyword evidence="5" id="KW-1185">Reference proteome</keyword>
<dbReference type="HOGENOM" id="CLU_136029_0_0_11"/>
<dbReference type="KEGG" id="amq:AMETH_1854"/>
<dbReference type="InterPro" id="IPR014710">
    <property type="entry name" value="RmlC-like_jellyroll"/>
</dbReference>
<keyword evidence="2" id="KW-0560">Oxidoreductase</keyword>
<dbReference type="InterPro" id="IPR013096">
    <property type="entry name" value="Cupin_2"/>
</dbReference>
<dbReference type="GO" id="GO:0051213">
    <property type="term" value="F:dioxygenase activity"/>
    <property type="evidence" value="ECO:0007669"/>
    <property type="project" value="UniProtKB-KW"/>
</dbReference>
<evidence type="ECO:0000313" key="4">
    <source>
        <dbReference type="EMBL" id="AIJ21946.1"/>
    </source>
</evidence>
<dbReference type="Gene3D" id="2.60.120.10">
    <property type="entry name" value="Jelly Rolls"/>
    <property type="match status" value="1"/>
</dbReference>
<reference evidence="4 5" key="1">
    <citation type="submission" date="2014-07" db="EMBL/GenBank/DDBJ databases">
        <title>Whole Genome Sequence of the Amycolatopsis methanolica 239.</title>
        <authorList>
            <person name="Tang B."/>
        </authorList>
    </citation>
    <scope>NUCLEOTIDE SEQUENCE [LARGE SCALE GENOMIC DNA]</scope>
    <source>
        <strain evidence="4 5">239</strain>
    </source>
</reference>
<feature type="domain" description="Cupin type-2" evidence="3">
    <location>
        <begin position="63"/>
        <end position="130"/>
    </location>
</feature>
<evidence type="ECO:0000256" key="1">
    <source>
        <dbReference type="ARBA" id="ARBA00022964"/>
    </source>
</evidence>
<dbReference type="PATRIC" id="fig|1068978.7.peg.1965"/>
<dbReference type="AlphaFoldDB" id="A0A076MSL0"/>
<dbReference type="PANTHER" id="PTHR41517:SF1">
    <property type="entry name" value="CUPIN"/>
    <property type="match status" value="1"/>
</dbReference>
<dbReference type="RefSeq" id="WP_017981159.1">
    <property type="nucleotide sequence ID" value="NZ_AQUL01000001.1"/>
</dbReference>
<sequence>MTNFDQWMHKLHEMKDYAPERSMPEHLVTRSASARWLGEDVTGNPSKVGVLTDIPAKSMEFYLQEIPAGTATDLQRHVHESVHCVIEGSGYSEIGPKTLRWSAGDFVYTPPWVWHRHYNDGTGRVRMILVENSRQLDALGINRRESAGNIPYDNMDRS</sequence>
<dbReference type="SUPFAM" id="SSF51182">
    <property type="entry name" value="RmlC-like cupins"/>
    <property type="match status" value="1"/>
</dbReference>
<dbReference type="Proteomes" id="UP000062973">
    <property type="component" value="Chromosome"/>
</dbReference>
<accession>A0A076MSL0</accession>
<name>A0A076MSL0_AMYME</name>
<proteinExistence type="predicted"/>
<evidence type="ECO:0000256" key="2">
    <source>
        <dbReference type="ARBA" id="ARBA00023002"/>
    </source>
</evidence>
<dbReference type="InterPro" id="IPR047183">
    <property type="entry name" value="GDO-like"/>
</dbReference>
<dbReference type="eggNOG" id="COG3435">
    <property type="taxonomic scope" value="Bacteria"/>
</dbReference>
<gene>
    <name evidence="4" type="ORF">AMETH_1854</name>
</gene>
<protein>
    <submittedName>
        <fullName evidence="4">Cupin</fullName>
    </submittedName>
</protein>